<reference evidence="4 6" key="1">
    <citation type="journal article" date="2014" name="Genome Announc.">
        <title>Draft Genome Sequence of Bacillus alcalophilus AV1934, a Classic Alkaliphile Isolated from Human Feces in 1934.</title>
        <authorList>
            <person name="Attie O."/>
            <person name="Jayaprakash A."/>
            <person name="Shah H."/>
            <person name="Paulsen I.T."/>
            <person name="Morino M."/>
            <person name="Takahashi Y."/>
            <person name="Narumi I."/>
            <person name="Sachidanandam R."/>
            <person name="Satoh K."/>
            <person name="Ito M."/>
            <person name="Krulwich T.A."/>
        </authorList>
    </citation>
    <scope>NUCLEOTIDE SEQUENCE [LARGE SCALE GENOMIC DNA]</scope>
    <source>
        <strain evidence="4 6">AV1934</strain>
    </source>
</reference>
<feature type="domain" description="N-acetyltransferase" evidence="3">
    <location>
        <begin position="1"/>
        <end position="131"/>
    </location>
</feature>
<evidence type="ECO:0000256" key="1">
    <source>
        <dbReference type="ARBA" id="ARBA00022679"/>
    </source>
</evidence>
<name>A0A094XCY5_ALKAL</name>
<dbReference type="GO" id="GO:0005737">
    <property type="term" value="C:cytoplasm"/>
    <property type="evidence" value="ECO:0007669"/>
    <property type="project" value="TreeGrafter"/>
</dbReference>
<dbReference type="RefSeq" id="WP_003321421.1">
    <property type="nucleotide sequence ID" value="NZ_ALPT02000051.1"/>
</dbReference>
<dbReference type="InterPro" id="IPR000182">
    <property type="entry name" value="GNAT_dom"/>
</dbReference>
<evidence type="ECO:0000313" key="6">
    <source>
        <dbReference type="Proteomes" id="UP000002754"/>
    </source>
</evidence>
<dbReference type="SUPFAM" id="SSF55729">
    <property type="entry name" value="Acyl-CoA N-acyltransferases (Nat)"/>
    <property type="match status" value="1"/>
</dbReference>
<dbReference type="EMBL" id="ALPT02000051">
    <property type="protein sequence ID" value="KGA96660.1"/>
    <property type="molecule type" value="Genomic_DNA"/>
</dbReference>
<dbReference type="GO" id="GO:0008080">
    <property type="term" value="F:N-acetyltransferase activity"/>
    <property type="evidence" value="ECO:0007669"/>
    <property type="project" value="InterPro"/>
</dbReference>
<dbReference type="PANTHER" id="PTHR43626:SF4">
    <property type="entry name" value="GCN5-RELATED N-ACETYLTRANSFERASE 2, CHLOROPLASTIC"/>
    <property type="match status" value="1"/>
</dbReference>
<dbReference type="EMBL" id="JALP01000098">
    <property type="protein sequence ID" value="THG90993.1"/>
    <property type="molecule type" value="Genomic_DNA"/>
</dbReference>
<dbReference type="STRING" id="1218173.BALCAV_0214895"/>
<dbReference type="OrthoDB" id="9775804at2"/>
<organism evidence="4 6">
    <name type="scientific">Alkalihalobacillus alcalophilus ATCC 27647 = CGMCC 1.3604</name>
    <dbReference type="NCBI Taxonomy" id="1218173"/>
    <lineage>
        <taxon>Bacteria</taxon>
        <taxon>Bacillati</taxon>
        <taxon>Bacillota</taxon>
        <taxon>Bacilli</taxon>
        <taxon>Bacillales</taxon>
        <taxon>Bacillaceae</taxon>
        <taxon>Alkalihalobacillus</taxon>
    </lineage>
</organism>
<gene>
    <name evidence="5" type="ORF">AJ85_07745</name>
    <name evidence="4" type="ORF">BALCAV_0214895</name>
</gene>
<evidence type="ECO:0000313" key="4">
    <source>
        <dbReference type="EMBL" id="KGA96660.1"/>
    </source>
</evidence>
<dbReference type="Proteomes" id="UP000297014">
    <property type="component" value="Unassembled WGS sequence"/>
</dbReference>
<dbReference type="Proteomes" id="UP000002754">
    <property type="component" value="Unassembled WGS sequence"/>
</dbReference>
<keyword evidence="1 4" id="KW-0808">Transferase</keyword>
<evidence type="ECO:0000313" key="5">
    <source>
        <dbReference type="EMBL" id="THG90993.1"/>
    </source>
</evidence>
<evidence type="ECO:0000256" key="2">
    <source>
        <dbReference type="ARBA" id="ARBA00023315"/>
    </source>
</evidence>
<dbReference type="PANTHER" id="PTHR43626">
    <property type="entry name" value="ACYL-COA N-ACYLTRANSFERASE"/>
    <property type="match status" value="1"/>
</dbReference>
<evidence type="ECO:0000313" key="7">
    <source>
        <dbReference type="Proteomes" id="UP000297014"/>
    </source>
</evidence>
<protein>
    <submittedName>
        <fullName evidence="4">GNAT family acetyltransferase</fullName>
    </submittedName>
</protein>
<keyword evidence="2" id="KW-0012">Acyltransferase</keyword>
<dbReference type="AlphaFoldDB" id="A0A094XCY5"/>
<dbReference type="InterPro" id="IPR016181">
    <property type="entry name" value="Acyl_CoA_acyltransferase"/>
</dbReference>
<accession>A0A094XCY5</accession>
<dbReference type="Pfam" id="PF00583">
    <property type="entry name" value="Acetyltransf_1"/>
    <property type="match status" value="1"/>
</dbReference>
<proteinExistence type="predicted"/>
<reference evidence="5 7" key="2">
    <citation type="submission" date="2014-01" db="EMBL/GenBank/DDBJ databases">
        <title>Draft genome sequencing of Bacillus alcalophilus CGMCC 1.3604.</title>
        <authorList>
            <person name="Yang J."/>
            <person name="Diao L."/>
            <person name="Yang S."/>
        </authorList>
    </citation>
    <scope>NUCLEOTIDE SEQUENCE [LARGE SCALE GENOMIC DNA]</scope>
    <source>
        <strain evidence="5 7">CGMCC 1.3604</strain>
    </source>
</reference>
<dbReference type="CDD" id="cd04301">
    <property type="entry name" value="NAT_SF"/>
    <property type="match status" value="1"/>
</dbReference>
<dbReference type="InterPro" id="IPR045039">
    <property type="entry name" value="NSI-like"/>
</dbReference>
<evidence type="ECO:0000259" key="3">
    <source>
        <dbReference type="PROSITE" id="PS51186"/>
    </source>
</evidence>
<comment type="caution">
    <text evidence="4">The sequence shown here is derived from an EMBL/GenBank/DDBJ whole genome shotgun (WGS) entry which is preliminary data.</text>
</comment>
<dbReference type="eggNOG" id="COG0454">
    <property type="taxonomic scope" value="Bacteria"/>
</dbReference>
<dbReference type="PROSITE" id="PS51186">
    <property type="entry name" value="GNAT"/>
    <property type="match status" value="1"/>
</dbReference>
<keyword evidence="6" id="KW-1185">Reference proteome</keyword>
<dbReference type="Gene3D" id="3.40.630.30">
    <property type="match status" value="1"/>
</dbReference>
<sequence length="131" mass="14930">MEINVEINMPLERLEVPTLREKIGWGRREQDFPTLFERCNFWAGVRNDENELIAFGYVCGMGLEHGYLEDIMVDPEYQNRGIGVTLVQALIEEAKKFGLEILTVTFESGNENFYRVAGFNASKGGTLYLDA</sequence>